<dbReference type="GO" id="GO:0005524">
    <property type="term" value="F:ATP binding"/>
    <property type="evidence" value="ECO:0007669"/>
    <property type="project" value="UniProtKB-KW"/>
</dbReference>
<dbReference type="Pfam" id="PF03969">
    <property type="entry name" value="AFG1_ATPase"/>
    <property type="match status" value="1"/>
</dbReference>
<dbReference type="GO" id="GO:0005737">
    <property type="term" value="C:cytoplasm"/>
    <property type="evidence" value="ECO:0007669"/>
    <property type="project" value="TreeGrafter"/>
</dbReference>
<gene>
    <name evidence="3" type="primary">zapE</name>
    <name evidence="3" type="ORF">D9V28_07470</name>
</gene>
<sequence>MRVTSTLFSIVENEAADRGYILDGEQRALLNRLAQLDAALTGSTRRSAPPRSLYIYGDAGRGKSWLADSFYSALPLRRKTRVHFHGFFDELHRSIHKHRDEHDAVTRAIDEVTKNSQLIFFDELHVHDSGDARLLTRLLDHVFSRGLTVLATSNYAPDDLLPNPIWHHTFEPGIALIKTQMDRWHLNGPTDYRTVTRDHSRGFAAGTWSAVLDGGTVGAPTTLTLLGRTFVVMSATNGELVATFEQLCGTATSTVEYLAWAHAFPRWVITDIPRFDDADRESQQRFINLVDVLVDADVTVSFTSTLELSDFLVLASARPDAFRMSSRLRLLRSTTASEVAPEI</sequence>
<dbReference type="NCBIfam" id="NF040713">
    <property type="entry name" value="ZapE"/>
    <property type="match status" value="1"/>
</dbReference>
<dbReference type="Proteomes" id="UP000282460">
    <property type="component" value="Unassembled WGS sequence"/>
</dbReference>
<dbReference type="SUPFAM" id="SSF52540">
    <property type="entry name" value="P-loop containing nucleoside triphosphate hydrolases"/>
    <property type="match status" value="1"/>
</dbReference>
<name>A0A3L7J244_9MICO</name>
<comment type="caution">
    <text evidence="3">The sequence shown here is derived from an EMBL/GenBank/DDBJ whole genome shotgun (WGS) entry which is preliminary data.</text>
</comment>
<organism evidence="3 4">
    <name type="scientific">Mycetocola zhadangensis</name>
    <dbReference type="NCBI Taxonomy" id="1164595"/>
    <lineage>
        <taxon>Bacteria</taxon>
        <taxon>Bacillati</taxon>
        <taxon>Actinomycetota</taxon>
        <taxon>Actinomycetes</taxon>
        <taxon>Micrococcales</taxon>
        <taxon>Microbacteriaceae</taxon>
        <taxon>Mycetocola</taxon>
    </lineage>
</organism>
<evidence type="ECO:0000313" key="4">
    <source>
        <dbReference type="Proteomes" id="UP000282460"/>
    </source>
</evidence>
<evidence type="ECO:0000313" key="3">
    <source>
        <dbReference type="EMBL" id="RLQ84633.1"/>
    </source>
</evidence>
<dbReference type="GO" id="GO:0051301">
    <property type="term" value="P:cell division"/>
    <property type="evidence" value="ECO:0007669"/>
    <property type="project" value="UniProtKB-KW"/>
</dbReference>
<proteinExistence type="predicted"/>
<dbReference type="AlphaFoldDB" id="A0A3L7J244"/>
<dbReference type="GO" id="GO:0016887">
    <property type="term" value="F:ATP hydrolysis activity"/>
    <property type="evidence" value="ECO:0007669"/>
    <property type="project" value="InterPro"/>
</dbReference>
<dbReference type="InterPro" id="IPR027417">
    <property type="entry name" value="P-loop_NTPase"/>
</dbReference>
<dbReference type="PANTHER" id="PTHR12169:SF6">
    <property type="entry name" value="AFG1-LIKE ATPASE"/>
    <property type="match status" value="1"/>
</dbReference>
<keyword evidence="3" id="KW-0131">Cell cycle</keyword>
<dbReference type="InterPro" id="IPR005654">
    <property type="entry name" value="ATPase_AFG1-like"/>
</dbReference>
<dbReference type="EMBL" id="RCWJ01000002">
    <property type="protein sequence ID" value="RLQ84633.1"/>
    <property type="molecule type" value="Genomic_DNA"/>
</dbReference>
<dbReference type="PANTHER" id="PTHR12169">
    <property type="entry name" value="ATPASE N2B"/>
    <property type="match status" value="1"/>
</dbReference>
<keyword evidence="1" id="KW-0547">Nucleotide-binding</keyword>
<keyword evidence="4" id="KW-1185">Reference proteome</keyword>
<dbReference type="Gene3D" id="3.40.50.300">
    <property type="entry name" value="P-loop containing nucleotide triphosphate hydrolases"/>
    <property type="match status" value="1"/>
</dbReference>
<keyword evidence="3" id="KW-0132">Cell division</keyword>
<evidence type="ECO:0000256" key="2">
    <source>
        <dbReference type="ARBA" id="ARBA00022840"/>
    </source>
</evidence>
<protein>
    <submittedName>
        <fullName evidence="3">Cell division protein ZapE</fullName>
    </submittedName>
</protein>
<accession>A0A3L7J244</accession>
<dbReference type="CDD" id="cd00009">
    <property type="entry name" value="AAA"/>
    <property type="match status" value="1"/>
</dbReference>
<dbReference type="GO" id="GO:0032153">
    <property type="term" value="C:cell division site"/>
    <property type="evidence" value="ECO:0007669"/>
    <property type="project" value="TreeGrafter"/>
</dbReference>
<keyword evidence="2" id="KW-0067">ATP-binding</keyword>
<dbReference type="OrthoDB" id="9774491at2"/>
<evidence type="ECO:0000256" key="1">
    <source>
        <dbReference type="ARBA" id="ARBA00022741"/>
    </source>
</evidence>
<reference evidence="3 4" key="1">
    <citation type="submission" date="2018-10" db="EMBL/GenBank/DDBJ databases">
        <authorList>
            <person name="Li J."/>
        </authorList>
    </citation>
    <scope>NUCLEOTIDE SEQUENCE [LARGE SCALE GENOMIC DNA]</scope>
    <source>
        <strain evidence="3 4">ZD1-4</strain>
    </source>
</reference>